<name>A0ABR3RS46_9PLEO</name>
<dbReference type="InterPro" id="IPR020843">
    <property type="entry name" value="ER"/>
</dbReference>
<reference evidence="2 3" key="1">
    <citation type="submission" date="2024-02" db="EMBL/GenBank/DDBJ databases">
        <title>De novo assembly and annotation of 12 fungi associated with fruit tree decline syndrome in Ontario, Canada.</title>
        <authorList>
            <person name="Sulman M."/>
            <person name="Ellouze W."/>
            <person name="Ilyukhin E."/>
        </authorList>
    </citation>
    <scope>NUCLEOTIDE SEQUENCE [LARGE SCALE GENOMIC DNA]</scope>
    <source>
        <strain evidence="2 3">M97-236</strain>
    </source>
</reference>
<proteinExistence type="predicted"/>
<dbReference type="PANTHER" id="PTHR11695">
    <property type="entry name" value="ALCOHOL DEHYDROGENASE RELATED"/>
    <property type="match status" value="1"/>
</dbReference>
<dbReference type="CDD" id="cd08267">
    <property type="entry name" value="MDR1"/>
    <property type="match status" value="1"/>
</dbReference>
<dbReference type="InterPro" id="IPR013154">
    <property type="entry name" value="ADH-like_N"/>
</dbReference>
<evidence type="ECO:0000259" key="1">
    <source>
        <dbReference type="SMART" id="SM00829"/>
    </source>
</evidence>
<dbReference type="PANTHER" id="PTHR11695:SF294">
    <property type="entry name" value="RETICULON-4-INTERACTING PROTEIN 1, MITOCHONDRIAL"/>
    <property type="match status" value="1"/>
</dbReference>
<organism evidence="2 3">
    <name type="scientific">Nothophoma quercina</name>
    <dbReference type="NCBI Taxonomy" id="749835"/>
    <lineage>
        <taxon>Eukaryota</taxon>
        <taxon>Fungi</taxon>
        <taxon>Dikarya</taxon>
        <taxon>Ascomycota</taxon>
        <taxon>Pezizomycotina</taxon>
        <taxon>Dothideomycetes</taxon>
        <taxon>Pleosporomycetidae</taxon>
        <taxon>Pleosporales</taxon>
        <taxon>Pleosporineae</taxon>
        <taxon>Didymellaceae</taxon>
        <taxon>Nothophoma</taxon>
    </lineage>
</organism>
<keyword evidence="3" id="KW-1185">Reference proteome</keyword>
<evidence type="ECO:0000313" key="3">
    <source>
        <dbReference type="Proteomes" id="UP001521222"/>
    </source>
</evidence>
<dbReference type="InterPro" id="IPR036291">
    <property type="entry name" value="NAD(P)-bd_dom_sf"/>
</dbReference>
<dbReference type="InterPro" id="IPR050700">
    <property type="entry name" value="YIM1/Zinc_Alcohol_DH_Fams"/>
</dbReference>
<protein>
    <recommendedName>
        <fullName evidence="1">Enoyl reductase (ER) domain-containing protein</fullName>
    </recommendedName>
</protein>
<dbReference type="SUPFAM" id="SSF51735">
    <property type="entry name" value="NAD(P)-binding Rossmann-fold domains"/>
    <property type="match status" value="1"/>
</dbReference>
<dbReference type="Pfam" id="PF13602">
    <property type="entry name" value="ADH_zinc_N_2"/>
    <property type="match status" value="1"/>
</dbReference>
<accession>A0ABR3RS46</accession>
<dbReference type="EMBL" id="JAKIXB020000006">
    <property type="protein sequence ID" value="KAL1607230.1"/>
    <property type="molecule type" value="Genomic_DNA"/>
</dbReference>
<dbReference type="Gene3D" id="3.40.50.720">
    <property type="entry name" value="NAD(P)-binding Rossmann-like Domain"/>
    <property type="match status" value="1"/>
</dbReference>
<sequence>MRAWQWSTCSTTLENALTLNTTAPLPSRPLAPGECIIRVHCASLNPVDYKLAELPLIGRLAIPKPATPGLDFSGTVVRTSPTSSLKPGQRVFGKLEPKQPFGTLGEYIIGSKEGANVQLCKDLGADEVIDYRTQDVTAVLEKSGKKFDFVLDNVGEPAALYWKAPHFTKEGAKYVQIGSQVSLEFIYDLAFRFIVPMWLGGGQRPFSFGLTSTNFNDYQGLADLVVKSKVKPILDEVFELEQAQEAYRKLRTGRAKGKVVVRVTGKS</sequence>
<gene>
    <name evidence="2" type="ORF">SLS59_002192</name>
</gene>
<dbReference type="SMART" id="SM00829">
    <property type="entry name" value="PKS_ER"/>
    <property type="match status" value="1"/>
</dbReference>
<dbReference type="Pfam" id="PF08240">
    <property type="entry name" value="ADH_N"/>
    <property type="match status" value="1"/>
</dbReference>
<dbReference type="Proteomes" id="UP001521222">
    <property type="component" value="Unassembled WGS sequence"/>
</dbReference>
<dbReference type="InterPro" id="IPR011032">
    <property type="entry name" value="GroES-like_sf"/>
</dbReference>
<feature type="domain" description="Enoyl reductase (ER)" evidence="1">
    <location>
        <begin position="11"/>
        <end position="261"/>
    </location>
</feature>
<dbReference type="SUPFAM" id="SSF50129">
    <property type="entry name" value="GroES-like"/>
    <property type="match status" value="1"/>
</dbReference>
<dbReference type="Gene3D" id="3.90.180.10">
    <property type="entry name" value="Medium-chain alcohol dehydrogenases, catalytic domain"/>
    <property type="match status" value="2"/>
</dbReference>
<comment type="caution">
    <text evidence="2">The sequence shown here is derived from an EMBL/GenBank/DDBJ whole genome shotgun (WGS) entry which is preliminary data.</text>
</comment>
<evidence type="ECO:0000313" key="2">
    <source>
        <dbReference type="EMBL" id="KAL1607230.1"/>
    </source>
</evidence>